<proteinExistence type="predicted"/>
<evidence type="ECO:0000313" key="2">
    <source>
        <dbReference type="Proteomes" id="UP000324800"/>
    </source>
</evidence>
<dbReference type="AlphaFoldDB" id="A0A5J4TRN6"/>
<dbReference type="EMBL" id="SNRW01026761">
    <property type="protein sequence ID" value="KAA6360569.1"/>
    <property type="molecule type" value="Genomic_DNA"/>
</dbReference>
<dbReference type="InterPro" id="IPR011050">
    <property type="entry name" value="Pectin_lyase_fold/virulence"/>
</dbReference>
<evidence type="ECO:0000313" key="1">
    <source>
        <dbReference type="EMBL" id="KAA6360569.1"/>
    </source>
</evidence>
<reference evidence="1 2" key="1">
    <citation type="submission" date="2019-03" db="EMBL/GenBank/DDBJ databases">
        <title>Single cell metagenomics reveals metabolic interactions within the superorganism composed of flagellate Streblomastix strix and complex community of Bacteroidetes bacteria on its surface.</title>
        <authorList>
            <person name="Treitli S.C."/>
            <person name="Kolisko M."/>
            <person name="Husnik F."/>
            <person name="Keeling P."/>
            <person name="Hampl V."/>
        </authorList>
    </citation>
    <scope>NUCLEOTIDE SEQUENCE [LARGE SCALE GENOMIC DNA]</scope>
    <source>
        <strain evidence="1">ST1C</strain>
    </source>
</reference>
<accession>A0A5J4TRN6</accession>
<organism evidence="1 2">
    <name type="scientific">Streblomastix strix</name>
    <dbReference type="NCBI Taxonomy" id="222440"/>
    <lineage>
        <taxon>Eukaryota</taxon>
        <taxon>Metamonada</taxon>
        <taxon>Preaxostyla</taxon>
        <taxon>Oxymonadida</taxon>
        <taxon>Streblomastigidae</taxon>
        <taxon>Streblomastix</taxon>
    </lineage>
</organism>
<comment type="caution">
    <text evidence="1">The sequence shown here is derived from an EMBL/GenBank/DDBJ whole genome shotgun (WGS) entry which is preliminary data.</text>
</comment>
<sequence length="458" mass="51683">TDSEGYKITLLNNEHFESVTINKTQEYPVLIKGGAKDEERNNILTIWGVNTFEPRIITLLQGNLTLKNIEFKYYQSTADPEDDQDETIWPWNAIIFAYDEVLSFRILSVDSCIFNGLGSQVQVRRMIYGYNVQKMNLTNCTFHDANISDSYAVYYRPQSNSEIIVENSTFENINLTNSGNGVIYIINQGSNSVVTINRSTFLNVSSAVRIQISGSNSGMIINGSSFLNSNRGVYIDNSGYNSVIAINGSTFENIGGNPYSSNSAALYIYSQSSSNNPNQHIVIYNKFTNNRGYYTGGIYGQFVDDGTFNFSYNEFTNNSRQYSGNGANDAYLRWYNYPQGWNIDNVKYKVQKMFEDCTPSNEKNVYYEFRVNSDYDISGYITSGVIEQDPDDDLEEGSDGCIFNVDQTQTVQGTKRTIKGALVGNCTDSEGYKITLLNNEHFESVTINKTQEYPVLIK</sequence>
<feature type="non-terminal residue" evidence="1">
    <location>
        <position position="458"/>
    </location>
</feature>
<dbReference type="SUPFAM" id="SSF51126">
    <property type="entry name" value="Pectin lyase-like"/>
    <property type="match status" value="1"/>
</dbReference>
<feature type="non-terminal residue" evidence="1">
    <location>
        <position position="1"/>
    </location>
</feature>
<protein>
    <recommendedName>
        <fullName evidence="3">Right handed beta helix domain-containing protein</fullName>
    </recommendedName>
</protein>
<dbReference type="Proteomes" id="UP000324800">
    <property type="component" value="Unassembled WGS sequence"/>
</dbReference>
<evidence type="ECO:0008006" key="3">
    <source>
        <dbReference type="Google" id="ProtNLM"/>
    </source>
</evidence>
<gene>
    <name evidence="1" type="ORF">EZS28_043904</name>
</gene>
<name>A0A5J4TRN6_9EUKA</name>